<evidence type="ECO:0000256" key="2">
    <source>
        <dbReference type="ARBA" id="ARBA00023002"/>
    </source>
</evidence>
<evidence type="ECO:0000313" key="8">
    <source>
        <dbReference type="Proteomes" id="UP000006765"/>
    </source>
</evidence>
<dbReference type="STRING" id="1231392.OCGS_2161"/>
<name>K2HAX8_9RHOB</name>
<feature type="active site" evidence="5">
    <location>
        <position position="247"/>
    </location>
</feature>
<sequence>MTGPDAIRAAHARLTAAFSLDMVPPVPQRIARLKDLGAAIGAARDDLIAAVSQDFGPRAEVETLTAELAFVRDGLRHTIRHLSGWAAPRRRRVLRPVPGRTDLRFEPKGVAGILSPWNYPVQLALMPLIAAIAAGNRVILKPSERSPATSDALVRLIGRVFPPDEAVCITGGPDTAAQLCALPLGHLFFTGSTATGRKVAQAAADTLTPVTLELGGRSPAIALPGADPARHAPMIAWGKWLSAGQTCVAPNHLWVPRGRRQDWADALLDRAAGFVPRDYTAMIDGRAETRMRDMLAEAEAGGATVRQVPSDIGIPPTIVLDAPPGCALMTEEIFGPVLPILPYDDIEDVVAAEAGASPLAAYVFDTDAGRAQALLLRLRAGGGAVNATILHLALHDLPFGGIGESGMGAYHGVRGFREFSHERATFVAARGPWLRLLSPPYLKIARRLFGRIGR</sequence>
<feature type="active site" evidence="5">
    <location>
        <position position="213"/>
    </location>
</feature>
<dbReference type="AlphaFoldDB" id="K2HAX8"/>
<dbReference type="PANTHER" id="PTHR43570:SF20">
    <property type="entry name" value="ALDEHYDE DEHYDROGENASE ALDX-RELATED"/>
    <property type="match status" value="1"/>
</dbReference>
<dbReference type="OrthoDB" id="9812625at2"/>
<comment type="caution">
    <text evidence="7">The sequence shown here is derived from an EMBL/GenBank/DDBJ whole genome shotgun (WGS) entry which is preliminary data.</text>
</comment>
<dbReference type="InterPro" id="IPR016161">
    <property type="entry name" value="Ald_DH/histidinol_DH"/>
</dbReference>
<dbReference type="InterPro" id="IPR012394">
    <property type="entry name" value="Aldehyde_DH_NAD(P)"/>
</dbReference>
<evidence type="ECO:0000256" key="5">
    <source>
        <dbReference type="PIRSR" id="PIRSR036492-1"/>
    </source>
</evidence>
<dbReference type="GO" id="GO:0005737">
    <property type="term" value="C:cytoplasm"/>
    <property type="evidence" value="ECO:0007669"/>
    <property type="project" value="TreeGrafter"/>
</dbReference>
<dbReference type="PATRIC" id="fig|1231392.3.peg.2173"/>
<dbReference type="Gene3D" id="3.40.309.10">
    <property type="entry name" value="Aldehyde Dehydrogenase, Chain A, domain 2"/>
    <property type="match status" value="1"/>
</dbReference>
<keyword evidence="8" id="KW-1185">Reference proteome</keyword>
<protein>
    <recommendedName>
        <fullName evidence="4">Aldehyde dehydrogenase</fullName>
    </recommendedName>
</protein>
<evidence type="ECO:0000256" key="1">
    <source>
        <dbReference type="ARBA" id="ARBA00009986"/>
    </source>
</evidence>
<dbReference type="GO" id="GO:0004029">
    <property type="term" value="F:aldehyde dehydrogenase (NAD+) activity"/>
    <property type="evidence" value="ECO:0007669"/>
    <property type="project" value="TreeGrafter"/>
</dbReference>
<dbReference type="Pfam" id="PF00171">
    <property type="entry name" value="Aldedh"/>
    <property type="match status" value="1"/>
</dbReference>
<feature type="domain" description="Aldehyde dehydrogenase" evidence="6">
    <location>
        <begin position="24"/>
        <end position="421"/>
    </location>
</feature>
<dbReference type="InterPro" id="IPR015590">
    <property type="entry name" value="Aldehyde_DH_dom"/>
</dbReference>
<dbReference type="SUPFAM" id="SSF53720">
    <property type="entry name" value="ALDH-like"/>
    <property type="match status" value="1"/>
</dbReference>
<evidence type="ECO:0000256" key="4">
    <source>
        <dbReference type="PIRNR" id="PIRNR036492"/>
    </source>
</evidence>
<dbReference type="RefSeq" id="WP_007427313.1">
    <property type="nucleotide sequence ID" value="NZ_AMGO01000047.1"/>
</dbReference>
<gene>
    <name evidence="7" type="ORF">OCGS_2161</name>
</gene>
<keyword evidence="2 4" id="KW-0560">Oxidoreductase</keyword>
<dbReference type="GO" id="GO:0006081">
    <property type="term" value="P:aldehyde metabolic process"/>
    <property type="evidence" value="ECO:0007669"/>
    <property type="project" value="InterPro"/>
</dbReference>
<reference evidence="7 8" key="1">
    <citation type="journal article" date="2012" name="J. Bacteriol.">
        <title>Draft Genome Sequence of Oceaniovalibus guishaninsula JLT2003T.</title>
        <authorList>
            <person name="Tang K."/>
            <person name="Liu K."/>
            <person name="Jiao N."/>
        </authorList>
    </citation>
    <scope>NUCLEOTIDE SEQUENCE [LARGE SCALE GENOMIC DNA]</scope>
    <source>
        <strain evidence="7 8">JLT2003</strain>
    </source>
</reference>
<accession>K2HAX8</accession>
<dbReference type="EMBL" id="AMGO01000047">
    <property type="protein sequence ID" value="EKE43827.1"/>
    <property type="molecule type" value="Genomic_DNA"/>
</dbReference>
<keyword evidence="3" id="KW-0520">NAD</keyword>
<dbReference type="PIRSF" id="PIRSF036492">
    <property type="entry name" value="ALDH"/>
    <property type="match status" value="1"/>
</dbReference>
<evidence type="ECO:0000313" key="7">
    <source>
        <dbReference type="EMBL" id="EKE43827.1"/>
    </source>
</evidence>
<dbReference type="eggNOG" id="COG1012">
    <property type="taxonomic scope" value="Bacteria"/>
</dbReference>
<dbReference type="PANTHER" id="PTHR43570">
    <property type="entry name" value="ALDEHYDE DEHYDROGENASE"/>
    <property type="match status" value="1"/>
</dbReference>
<dbReference type="InterPro" id="IPR016162">
    <property type="entry name" value="Ald_DH_N"/>
</dbReference>
<evidence type="ECO:0000259" key="6">
    <source>
        <dbReference type="Pfam" id="PF00171"/>
    </source>
</evidence>
<dbReference type="Gene3D" id="3.40.605.10">
    <property type="entry name" value="Aldehyde Dehydrogenase, Chain A, domain 1"/>
    <property type="match status" value="1"/>
</dbReference>
<evidence type="ECO:0000256" key="3">
    <source>
        <dbReference type="ARBA" id="ARBA00023027"/>
    </source>
</evidence>
<dbReference type="InterPro" id="IPR016163">
    <property type="entry name" value="Ald_DH_C"/>
</dbReference>
<organism evidence="7 8">
    <name type="scientific">Oceaniovalibus guishaninsula JLT2003</name>
    <dbReference type="NCBI Taxonomy" id="1231392"/>
    <lineage>
        <taxon>Bacteria</taxon>
        <taxon>Pseudomonadati</taxon>
        <taxon>Pseudomonadota</taxon>
        <taxon>Alphaproteobacteria</taxon>
        <taxon>Rhodobacterales</taxon>
        <taxon>Roseobacteraceae</taxon>
        <taxon>Oceaniovalibus</taxon>
    </lineage>
</organism>
<comment type="similarity">
    <text evidence="1 4">Belongs to the aldehyde dehydrogenase family.</text>
</comment>
<proteinExistence type="inferred from homology"/>
<dbReference type="Proteomes" id="UP000006765">
    <property type="component" value="Unassembled WGS sequence"/>
</dbReference>